<dbReference type="EMBL" id="KV875093">
    <property type="protein sequence ID" value="OIW34432.1"/>
    <property type="molecule type" value="Genomic_DNA"/>
</dbReference>
<dbReference type="Proteomes" id="UP000182658">
    <property type="component" value="Unassembled WGS sequence"/>
</dbReference>
<dbReference type="InParanoid" id="A0A1J7JWJ1"/>
<evidence type="ECO:0000313" key="2">
    <source>
        <dbReference type="Proteomes" id="UP000182658"/>
    </source>
</evidence>
<name>A0A1J7JWJ1_9PEZI</name>
<sequence>MLPKWPRNNSVTRVRKSTWWVRVSYLKRFYLLGSFWSHASTAAVDLSQPAIAIYVLASSKVGVRDGQLPGTGCSLANNGQGT</sequence>
<protein>
    <submittedName>
        <fullName evidence="1">Uncharacterized protein</fullName>
    </submittedName>
</protein>
<organism evidence="1 2">
    <name type="scientific">Coniochaeta ligniaria NRRL 30616</name>
    <dbReference type="NCBI Taxonomy" id="1408157"/>
    <lineage>
        <taxon>Eukaryota</taxon>
        <taxon>Fungi</taxon>
        <taxon>Dikarya</taxon>
        <taxon>Ascomycota</taxon>
        <taxon>Pezizomycotina</taxon>
        <taxon>Sordariomycetes</taxon>
        <taxon>Sordariomycetidae</taxon>
        <taxon>Coniochaetales</taxon>
        <taxon>Coniochaetaceae</taxon>
        <taxon>Coniochaeta</taxon>
    </lineage>
</organism>
<keyword evidence="2" id="KW-1185">Reference proteome</keyword>
<reference evidence="1 2" key="1">
    <citation type="submission" date="2016-10" db="EMBL/GenBank/DDBJ databases">
        <title>Draft genome sequence of Coniochaeta ligniaria NRRL30616, a lignocellulolytic fungus for bioabatement of inhibitors in plant biomass hydrolysates.</title>
        <authorList>
            <consortium name="DOE Joint Genome Institute"/>
            <person name="Jimenez D.J."/>
            <person name="Hector R.E."/>
            <person name="Riley R."/>
            <person name="Sun H."/>
            <person name="Grigoriev I.V."/>
            <person name="Van Elsas J.D."/>
            <person name="Nichols N.N."/>
        </authorList>
    </citation>
    <scope>NUCLEOTIDE SEQUENCE [LARGE SCALE GENOMIC DNA]</scope>
    <source>
        <strain evidence="1 2">NRRL 30616</strain>
    </source>
</reference>
<proteinExistence type="predicted"/>
<evidence type="ECO:0000313" key="1">
    <source>
        <dbReference type="EMBL" id="OIW34432.1"/>
    </source>
</evidence>
<accession>A0A1J7JWJ1</accession>
<dbReference type="AlphaFoldDB" id="A0A1J7JWJ1"/>
<gene>
    <name evidence="1" type="ORF">CONLIGDRAFT_626440</name>
</gene>